<evidence type="ECO:0000313" key="1">
    <source>
        <dbReference type="EMBL" id="EFA81585.1"/>
    </source>
</evidence>
<accession>D3BAJ8</accession>
<dbReference type="EMBL" id="ADBJ01000025">
    <property type="protein sequence ID" value="EFA81585.1"/>
    <property type="molecule type" value="Genomic_DNA"/>
</dbReference>
<sequence>MNAIVETAIADRASLRLFVIFGRNIRQRNACENAGIKEITSNTKVAVITYIGRIFRPFEFSILTDTITGQCGNDVPWLLIIYFVVGTHQRKFETHHLEQDKNFDLLNILRFARIFLSFKRIFNKMAIILLSFR</sequence>
<dbReference type="RefSeq" id="XP_020433702.1">
    <property type="nucleotide sequence ID" value="XM_020576453.1"/>
</dbReference>
<dbReference type="GeneID" id="31361060"/>
<evidence type="ECO:0000313" key="2">
    <source>
        <dbReference type="Proteomes" id="UP000001396"/>
    </source>
</evidence>
<dbReference type="AlphaFoldDB" id="D3BAJ8"/>
<name>D3BAJ8_HETP5</name>
<protein>
    <submittedName>
        <fullName evidence="1">Uncharacterized protein</fullName>
    </submittedName>
</protein>
<proteinExistence type="predicted"/>
<keyword evidence="2" id="KW-1185">Reference proteome</keyword>
<reference evidence="1 2" key="1">
    <citation type="journal article" date="2011" name="Genome Res.">
        <title>Phylogeny-wide analysis of social amoeba genomes highlights ancient origins for complex intercellular communication.</title>
        <authorList>
            <person name="Heidel A.J."/>
            <person name="Lawal H.M."/>
            <person name="Felder M."/>
            <person name="Schilde C."/>
            <person name="Helps N.R."/>
            <person name="Tunggal B."/>
            <person name="Rivero F."/>
            <person name="John U."/>
            <person name="Schleicher M."/>
            <person name="Eichinger L."/>
            <person name="Platzer M."/>
            <person name="Noegel A.A."/>
            <person name="Schaap P."/>
            <person name="Gloeckner G."/>
        </authorList>
    </citation>
    <scope>NUCLEOTIDE SEQUENCE [LARGE SCALE GENOMIC DNA]</scope>
    <source>
        <strain evidence="2">ATCC 26659 / Pp 5 / PN500</strain>
    </source>
</reference>
<organism evidence="1 2">
    <name type="scientific">Heterostelium pallidum (strain ATCC 26659 / Pp 5 / PN500)</name>
    <name type="common">Cellular slime mold</name>
    <name type="synonym">Polysphondylium pallidum</name>
    <dbReference type="NCBI Taxonomy" id="670386"/>
    <lineage>
        <taxon>Eukaryota</taxon>
        <taxon>Amoebozoa</taxon>
        <taxon>Evosea</taxon>
        <taxon>Eumycetozoa</taxon>
        <taxon>Dictyostelia</taxon>
        <taxon>Acytosteliales</taxon>
        <taxon>Acytosteliaceae</taxon>
        <taxon>Heterostelium</taxon>
    </lineage>
</organism>
<dbReference type="InParanoid" id="D3BAJ8"/>
<gene>
    <name evidence="1" type="ORF">PPL_05576</name>
</gene>
<comment type="caution">
    <text evidence="1">The sequence shown here is derived from an EMBL/GenBank/DDBJ whole genome shotgun (WGS) entry which is preliminary data.</text>
</comment>
<dbReference type="Proteomes" id="UP000001396">
    <property type="component" value="Unassembled WGS sequence"/>
</dbReference>